<dbReference type="InterPro" id="IPR050908">
    <property type="entry name" value="SmbC-like"/>
</dbReference>
<gene>
    <name evidence="2" type="ORF">CUJ83_12240</name>
</gene>
<dbReference type="Proteomes" id="UP001320159">
    <property type="component" value="Unassembled WGS sequence"/>
</dbReference>
<evidence type="ECO:0000259" key="1">
    <source>
        <dbReference type="SMART" id="SM00871"/>
    </source>
</evidence>
<dbReference type="InterPro" id="IPR011256">
    <property type="entry name" value="Reg_factor_effector_dom_sf"/>
</dbReference>
<dbReference type="InterPro" id="IPR010499">
    <property type="entry name" value="AraC_E-bd"/>
</dbReference>
<name>A0AAP2W7Z9_9EURY</name>
<dbReference type="PANTHER" id="PTHR40055">
    <property type="entry name" value="TRANSCRIPTIONAL REGULATOR YGIV-RELATED"/>
    <property type="match status" value="1"/>
</dbReference>
<reference evidence="2 3" key="1">
    <citation type="submission" date="2017-11" db="EMBL/GenBank/DDBJ databases">
        <title>Isolation and Characterization of Family Methanocellaceae Species from Potential Methane Hydrate Area Offshore Southwestern Taiwan.</title>
        <authorList>
            <person name="Zhang W.-L."/>
            <person name="Chen W.-C."/>
            <person name="Lai M.-C."/>
            <person name="Chen S.-C."/>
        </authorList>
    </citation>
    <scope>NUCLEOTIDE SEQUENCE [LARGE SCALE GENOMIC DNA]</scope>
    <source>
        <strain evidence="2 3">CWC-04</strain>
    </source>
</reference>
<dbReference type="SUPFAM" id="SSF55136">
    <property type="entry name" value="Probable bacterial effector-binding domain"/>
    <property type="match status" value="1"/>
</dbReference>
<keyword evidence="3" id="KW-1185">Reference proteome</keyword>
<dbReference type="PANTHER" id="PTHR40055:SF1">
    <property type="entry name" value="TRANSCRIPTIONAL REGULATOR YGIV-RELATED"/>
    <property type="match status" value="1"/>
</dbReference>
<organism evidence="2 3">
    <name type="scientific">Methanooceanicella nereidis</name>
    <dbReference type="NCBI Taxonomy" id="2052831"/>
    <lineage>
        <taxon>Archaea</taxon>
        <taxon>Methanobacteriati</taxon>
        <taxon>Methanobacteriota</taxon>
        <taxon>Stenosarchaea group</taxon>
        <taxon>Methanomicrobia</taxon>
        <taxon>Methanocellales</taxon>
        <taxon>Methanocellaceae</taxon>
        <taxon>Methanooceanicella</taxon>
    </lineage>
</organism>
<comment type="caution">
    <text evidence="2">The sequence shown here is derived from an EMBL/GenBank/DDBJ whole genome shotgun (WGS) entry which is preliminary data.</text>
</comment>
<accession>A0AAP2W7Z9</accession>
<evidence type="ECO:0000313" key="2">
    <source>
        <dbReference type="EMBL" id="MCD1295769.1"/>
    </source>
</evidence>
<proteinExistence type="predicted"/>
<dbReference type="RefSeq" id="WP_230742626.1">
    <property type="nucleotide sequence ID" value="NZ_PGCK01000011.1"/>
</dbReference>
<dbReference type="EMBL" id="PGCK01000011">
    <property type="protein sequence ID" value="MCD1295769.1"/>
    <property type="molecule type" value="Genomic_DNA"/>
</dbReference>
<protein>
    <submittedName>
        <fullName evidence="2">AraC family transcriptional regulator</fullName>
    </submittedName>
</protein>
<dbReference type="AlphaFoldDB" id="A0AAP2W7Z9"/>
<dbReference type="InterPro" id="IPR029442">
    <property type="entry name" value="GyrI-like"/>
</dbReference>
<evidence type="ECO:0000313" key="3">
    <source>
        <dbReference type="Proteomes" id="UP001320159"/>
    </source>
</evidence>
<dbReference type="Gene3D" id="3.20.80.10">
    <property type="entry name" value="Regulatory factor, effector binding domain"/>
    <property type="match status" value="1"/>
</dbReference>
<sequence>MSSYNCEIKEQPAQPTMSIRTRASLEKLPEVIGQSAHAIIQYLGEIGEQPESVLYVAYFNLEMSDLDVEIGFPVSKKLPGRGDIQPGEIPGGKVATCMYTGPYSEMRPAYEALMRLVNEKGQVPTGISYEMYYNSPMEVSLEDLKTLILLPLKK</sequence>
<dbReference type="Pfam" id="PF06445">
    <property type="entry name" value="GyrI-like"/>
    <property type="match status" value="1"/>
</dbReference>
<feature type="domain" description="AraC effector-binding" evidence="1">
    <location>
        <begin position="4"/>
        <end position="153"/>
    </location>
</feature>
<dbReference type="SMART" id="SM00871">
    <property type="entry name" value="AraC_E_bind"/>
    <property type="match status" value="1"/>
</dbReference>